<reference evidence="1 2" key="1">
    <citation type="submission" date="2020-08" db="EMBL/GenBank/DDBJ databases">
        <title>Dyella sp. G9 isolated from forest soil.</title>
        <authorList>
            <person name="Fu J."/>
            <person name="Qiu L."/>
        </authorList>
    </citation>
    <scope>NUCLEOTIDE SEQUENCE [LARGE SCALE GENOMIC DNA]</scope>
    <source>
        <strain evidence="1 2">G9</strain>
    </source>
</reference>
<protein>
    <submittedName>
        <fullName evidence="1">SIR2 family protein</fullName>
    </submittedName>
</protein>
<name>A0A7G8Q3L5_9GAMM</name>
<dbReference type="EMBL" id="CP060412">
    <property type="protein sequence ID" value="QNK01373.1"/>
    <property type="molecule type" value="Genomic_DNA"/>
</dbReference>
<dbReference type="RefSeq" id="WP_187056835.1">
    <property type="nucleotide sequence ID" value="NZ_CP060412.1"/>
</dbReference>
<accession>A0A7G8Q3L5</accession>
<dbReference type="KEGG" id="dtl:H8F01_20425"/>
<dbReference type="AlphaFoldDB" id="A0A7G8Q3L5"/>
<sequence>MQVLSAMTQGNWLAELPALPAGAVGNARPAIFPPDSAVAEAKRVISELFYCENLVILAGLGTSLGVEPSKPGAAKAPTMWDLWVRVRDKTNAVADTLGFDFNALIQVIGYPQDETNIEALLSRCRMAEAVFNAEHKAKVAAFVALAEREIADATNFVVANHALPIHEQFLRRIARRSNRKQRAKLFTTNYDRCFEEAARQARLIVNDGFSYSIPSTFDAINFSYDIVTRGNDGERQDFVPNLFHLYKLHGSIDWERDPVSNEVHKVAGAAQPVLIYPRNSKYELAFEQPYLEMIAAFQAALRQPNVGVMVVGFGFNDNHLAEPIMSAIRSNLSLKLVVAGPYLAPHTVGGDPVPRPGEALINAHIRKLAQLAKAGDARLSMINESFNGLLAYVPDIVAQSDMEKHVARMRSLGQVQ</sequence>
<proteinExistence type="predicted"/>
<organism evidence="1 2">
    <name type="scientific">Dyella telluris</name>
    <dbReference type="NCBI Taxonomy" id="2763498"/>
    <lineage>
        <taxon>Bacteria</taxon>
        <taxon>Pseudomonadati</taxon>
        <taxon>Pseudomonadota</taxon>
        <taxon>Gammaproteobacteria</taxon>
        <taxon>Lysobacterales</taxon>
        <taxon>Rhodanobacteraceae</taxon>
        <taxon>Dyella</taxon>
    </lineage>
</organism>
<evidence type="ECO:0000313" key="2">
    <source>
        <dbReference type="Proteomes" id="UP000515873"/>
    </source>
</evidence>
<gene>
    <name evidence="1" type="ORF">H8F01_20425</name>
</gene>
<dbReference type="Pfam" id="PF13289">
    <property type="entry name" value="SIR2_2"/>
    <property type="match status" value="1"/>
</dbReference>
<keyword evidence="2" id="KW-1185">Reference proteome</keyword>
<evidence type="ECO:0000313" key="1">
    <source>
        <dbReference type="EMBL" id="QNK01373.1"/>
    </source>
</evidence>
<dbReference type="Proteomes" id="UP000515873">
    <property type="component" value="Chromosome"/>
</dbReference>